<dbReference type="PANTHER" id="PTHR23028">
    <property type="entry name" value="ACETYLTRANSFERASE"/>
    <property type="match status" value="1"/>
</dbReference>
<dbReference type="KEGG" id="lsh:CAB17_05190"/>
<feature type="domain" description="Acyltransferase 3" evidence="2">
    <location>
        <begin position="28"/>
        <end position="347"/>
    </location>
</feature>
<keyword evidence="1" id="KW-1133">Transmembrane helix</keyword>
<feature type="transmembrane region" description="Helical" evidence="1">
    <location>
        <begin position="331"/>
        <end position="350"/>
    </location>
</feature>
<dbReference type="GO" id="GO:0016020">
    <property type="term" value="C:membrane"/>
    <property type="evidence" value="ECO:0007669"/>
    <property type="project" value="TreeGrafter"/>
</dbReference>
<feature type="transmembrane region" description="Helical" evidence="1">
    <location>
        <begin position="31"/>
        <end position="47"/>
    </location>
</feature>
<protein>
    <submittedName>
        <fullName evidence="4">Acyltransferase</fullName>
    </submittedName>
</protein>
<sequence>MNKDSTIIRSLPPKQLIFEDGTLGYRPDIDSLRAIAILLVLIFHAFPEHLPGGFIGVDVFFVISGFLISSIIFKNLEKNQFNYVQFYARRIKRIFPALIVTLIGCYITGWYLLFANEYKQLGKHIASGAFFISNFTLWNETGYFDQSAATKPLLHLWSLAIEEQFYIFWPLLISFLWKRKYNHLILIVFIVLSFITNLIYIKTNSVAGFYSPLSRFWELLIGGVLAYFKLYQPHYFAKQANIQSVIGVALIATSALLLNHEKSFPGFWALLPTIGTFLLISGGPKAWINRTILKNKILVWIGLISFPMYLIHWPLLSFARIMTGNSLKWEARFLICLISVLGAWSIYCFIEKPLRYNLYKKPITISLALLVILSGTLGFITYRYNGFHFRFPSLMNEINNYADYDYRTVYREGSCFLKPNQNYTTFNTKSCTIGNSQYKSIFLWGDSHAAHLYPGLKEQLKTTQSITQLTASACPPILGMDKSDRPHCKEINDFVFQRIKKEKPNEVILAARWAAYDWQKVRFTIKQLQLIGITKITLIGPVPSWIDTLPSLLLNNIRKNRLRAIPERLVLEVDLHAQELDKKLFLLAKEQQINYISPIKILCNQEGCLTTAIAGKKRELLTWDEAHLTSTGSRMLVAHFNGNPHQ</sequence>
<dbReference type="EMBL" id="CP025491">
    <property type="protein sequence ID" value="AUH71532.1"/>
    <property type="molecule type" value="Genomic_DNA"/>
</dbReference>
<evidence type="ECO:0000313" key="5">
    <source>
        <dbReference type="Proteomes" id="UP000234343"/>
    </source>
</evidence>
<dbReference type="InterPro" id="IPR050879">
    <property type="entry name" value="Acyltransferase_3"/>
</dbReference>
<evidence type="ECO:0000313" key="4">
    <source>
        <dbReference type="EMBL" id="AUH71532.1"/>
    </source>
</evidence>
<evidence type="ECO:0000259" key="3">
    <source>
        <dbReference type="Pfam" id="PF19040"/>
    </source>
</evidence>
<dbReference type="PANTHER" id="PTHR23028:SF53">
    <property type="entry name" value="ACYL_TRANSF_3 DOMAIN-CONTAINING PROTEIN"/>
    <property type="match status" value="1"/>
</dbReference>
<keyword evidence="1" id="KW-0812">Transmembrane</keyword>
<feature type="transmembrane region" description="Helical" evidence="1">
    <location>
        <begin position="154"/>
        <end position="177"/>
    </location>
</feature>
<keyword evidence="4" id="KW-0808">Transferase</keyword>
<dbReference type="AlphaFoldDB" id="A0A2H5FJ14"/>
<keyword evidence="1" id="KW-0472">Membrane</keyword>
<dbReference type="InterPro" id="IPR043968">
    <property type="entry name" value="SGNH"/>
</dbReference>
<feature type="transmembrane region" description="Helical" evidence="1">
    <location>
        <begin position="184"/>
        <end position="201"/>
    </location>
</feature>
<evidence type="ECO:0000256" key="1">
    <source>
        <dbReference type="SAM" id="Phobius"/>
    </source>
</evidence>
<dbReference type="InterPro" id="IPR002656">
    <property type="entry name" value="Acyl_transf_3_dom"/>
</dbReference>
<feature type="transmembrane region" description="Helical" evidence="1">
    <location>
        <begin position="94"/>
        <end position="113"/>
    </location>
</feature>
<feature type="transmembrane region" description="Helical" evidence="1">
    <location>
        <begin position="207"/>
        <end position="228"/>
    </location>
</feature>
<feature type="transmembrane region" description="Helical" evidence="1">
    <location>
        <begin position="53"/>
        <end position="73"/>
    </location>
</feature>
<dbReference type="Pfam" id="PF01757">
    <property type="entry name" value="Acyl_transf_3"/>
    <property type="match status" value="1"/>
</dbReference>
<reference evidence="4 5" key="1">
    <citation type="submission" date="2017-12" db="EMBL/GenBank/DDBJ databases">
        <title>Legionella sainthelensi LA01-117, whole genome sequence of a clinical isolate from New Zealand.</title>
        <authorList>
            <person name="Cree S.L."/>
            <person name="Slow S."/>
            <person name="Kennedy M.A."/>
            <person name="Murdoch D.R."/>
            <person name="Biggs P.J."/>
            <person name="Anderson T."/>
        </authorList>
    </citation>
    <scope>NUCLEOTIDE SEQUENCE [LARGE SCALE GENOMIC DNA]</scope>
    <source>
        <strain evidence="4 5">LA01-117</strain>
    </source>
</reference>
<gene>
    <name evidence="4" type="ORF">CAB17_05190</name>
</gene>
<feature type="domain" description="SGNH" evidence="3">
    <location>
        <begin position="427"/>
        <end position="640"/>
    </location>
</feature>
<name>A0A2H5FJ14_9GAMM</name>
<organism evidence="4 5">
    <name type="scientific">Legionella sainthelensi</name>
    <dbReference type="NCBI Taxonomy" id="28087"/>
    <lineage>
        <taxon>Bacteria</taxon>
        <taxon>Pseudomonadati</taxon>
        <taxon>Pseudomonadota</taxon>
        <taxon>Gammaproteobacteria</taxon>
        <taxon>Legionellales</taxon>
        <taxon>Legionellaceae</taxon>
        <taxon>Legionella</taxon>
    </lineage>
</organism>
<feature type="transmembrane region" description="Helical" evidence="1">
    <location>
        <begin position="297"/>
        <end position="319"/>
    </location>
</feature>
<dbReference type="Proteomes" id="UP000234343">
    <property type="component" value="Chromosome"/>
</dbReference>
<feature type="transmembrane region" description="Helical" evidence="1">
    <location>
        <begin position="266"/>
        <end position="288"/>
    </location>
</feature>
<keyword evidence="4" id="KW-0012">Acyltransferase</keyword>
<feature type="transmembrane region" description="Helical" evidence="1">
    <location>
        <begin position="362"/>
        <end position="382"/>
    </location>
</feature>
<keyword evidence="5" id="KW-1185">Reference proteome</keyword>
<feature type="transmembrane region" description="Helical" evidence="1">
    <location>
        <begin position="240"/>
        <end position="260"/>
    </location>
</feature>
<accession>A0A2H5FJ14</accession>
<dbReference type="GO" id="GO:0016747">
    <property type="term" value="F:acyltransferase activity, transferring groups other than amino-acyl groups"/>
    <property type="evidence" value="ECO:0007669"/>
    <property type="project" value="InterPro"/>
</dbReference>
<dbReference type="Pfam" id="PF19040">
    <property type="entry name" value="SGNH"/>
    <property type="match status" value="1"/>
</dbReference>
<dbReference type="GO" id="GO:0009103">
    <property type="term" value="P:lipopolysaccharide biosynthetic process"/>
    <property type="evidence" value="ECO:0007669"/>
    <property type="project" value="TreeGrafter"/>
</dbReference>
<proteinExistence type="predicted"/>
<evidence type="ECO:0000259" key="2">
    <source>
        <dbReference type="Pfam" id="PF01757"/>
    </source>
</evidence>